<protein>
    <submittedName>
        <fullName evidence="2">Uncharacterized protein</fullName>
    </submittedName>
</protein>
<keyword evidence="1" id="KW-0472">Membrane</keyword>
<dbReference type="Proteomes" id="UP000243499">
    <property type="component" value="Chromosome 4"/>
</dbReference>
<organism evidence="2">
    <name type="scientific">Panicum hallii</name>
    <dbReference type="NCBI Taxonomy" id="206008"/>
    <lineage>
        <taxon>Eukaryota</taxon>
        <taxon>Viridiplantae</taxon>
        <taxon>Streptophyta</taxon>
        <taxon>Embryophyta</taxon>
        <taxon>Tracheophyta</taxon>
        <taxon>Spermatophyta</taxon>
        <taxon>Magnoliopsida</taxon>
        <taxon>Liliopsida</taxon>
        <taxon>Poales</taxon>
        <taxon>Poaceae</taxon>
        <taxon>PACMAD clade</taxon>
        <taxon>Panicoideae</taxon>
        <taxon>Panicodae</taxon>
        <taxon>Paniceae</taxon>
        <taxon>Panicinae</taxon>
        <taxon>Panicum</taxon>
        <taxon>Panicum sect. Panicum</taxon>
    </lineage>
</organism>
<reference evidence="2" key="1">
    <citation type="submission" date="2018-04" db="EMBL/GenBank/DDBJ databases">
        <title>WGS assembly of Panicum hallii.</title>
        <authorList>
            <person name="Lovell J."/>
            <person name="Jenkins J."/>
            <person name="Lowry D."/>
            <person name="Mamidi S."/>
            <person name="Sreedasyam A."/>
            <person name="Weng X."/>
            <person name="Barry K."/>
            <person name="Bonette J."/>
            <person name="Campitelli B."/>
            <person name="Daum C."/>
            <person name="Gordon S."/>
            <person name="Gould B."/>
            <person name="Lipzen A."/>
            <person name="Macqueen A."/>
            <person name="Palacio-Mejia J."/>
            <person name="Plott C."/>
            <person name="Shakirov E."/>
            <person name="Shu S."/>
            <person name="Yoshinaga Y."/>
            <person name="Zane M."/>
            <person name="Rokhsar D."/>
            <person name="Grimwood J."/>
            <person name="Schmutz J."/>
            <person name="Juenger T."/>
        </authorList>
    </citation>
    <scope>NUCLEOTIDE SEQUENCE [LARGE SCALE GENOMIC DNA]</scope>
    <source>
        <strain evidence="2">FIL2</strain>
    </source>
</reference>
<sequence>MSSACQQPGTYVYILPLSTQRLRSNRFIYRHGEACLIFVVLYMCCYVKYVEAILRLPRCFIQCDIGIKMIC</sequence>
<dbReference type="AlphaFoldDB" id="A0A2T8JCG5"/>
<name>A0A2T8JCG5_9POAL</name>
<proteinExistence type="predicted"/>
<evidence type="ECO:0000256" key="1">
    <source>
        <dbReference type="SAM" id="Phobius"/>
    </source>
</evidence>
<dbReference type="EMBL" id="CM008049">
    <property type="protein sequence ID" value="PVH47612.1"/>
    <property type="molecule type" value="Genomic_DNA"/>
</dbReference>
<gene>
    <name evidence="2" type="ORF">PAHAL_4G101800</name>
</gene>
<keyword evidence="1" id="KW-0812">Transmembrane</keyword>
<accession>A0A2T8JCG5</accession>
<dbReference type="Gramene" id="PVH47612">
    <property type="protein sequence ID" value="PVH47612"/>
    <property type="gene ID" value="PAHAL_4G101800"/>
</dbReference>
<keyword evidence="1" id="KW-1133">Transmembrane helix</keyword>
<feature type="transmembrane region" description="Helical" evidence="1">
    <location>
        <begin position="27"/>
        <end position="49"/>
    </location>
</feature>
<evidence type="ECO:0000313" key="2">
    <source>
        <dbReference type="EMBL" id="PVH47612.1"/>
    </source>
</evidence>